<evidence type="ECO:0000256" key="4">
    <source>
        <dbReference type="ARBA" id="ARBA00023004"/>
    </source>
</evidence>
<dbReference type="InterPro" id="IPR050607">
    <property type="entry name" value="NOS"/>
</dbReference>
<dbReference type="EMBL" id="JRVC01000013">
    <property type="protein sequence ID" value="KHS45116.1"/>
    <property type="molecule type" value="Genomic_DNA"/>
</dbReference>
<dbReference type="Gene3D" id="3.90.440.10">
    <property type="entry name" value="Nitric Oxide Synthase,Heme Domain,Chain A domain 2"/>
    <property type="match status" value="1"/>
</dbReference>
<keyword evidence="7" id="KW-1185">Reference proteome</keyword>
<evidence type="ECO:0000256" key="2">
    <source>
        <dbReference type="ARBA" id="ARBA00022723"/>
    </source>
</evidence>
<reference evidence="6 7" key="1">
    <citation type="submission" date="2014-10" db="EMBL/GenBank/DDBJ databases">
        <title>Draft genome sequence of Novosphingobium subterraneum DSM 12447.</title>
        <authorList>
            <person name="Gan H.M."/>
            <person name="Gan H.Y."/>
            <person name="Savka M.A."/>
        </authorList>
    </citation>
    <scope>NUCLEOTIDE SEQUENCE [LARGE SCALE GENOMIC DNA]</scope>
    <source>
        <strain evidence="6 7">DSM 12447</strain>
    </source>
</reference>
<evidence type="ECO:0000313" key="7">
    <source>
        <dbReference type="Proteomes" id="UP000031338"/>
    </source>
</evidence>
<dbReference type="GO" id="GO:0004517">
    <property type="term" value="F:nitric-oxide synthase activity"/>
    <property type="evidence" value="ECO:0007669"/>
    <property type="project" value="InterPro"/>
</dbReference>
<keyword evidence="4" id="KW-0408">Iron</keyword>
<dbReference type="PROSITE" id="PS60001">
    <property type="entry name" value="NOS"/>
    <property type="match status" value="1"/>
</dbReference>
<dbReference type="PATRIC" id="fig|48936.3.peg.2717"/>
<dbReference type="Gene3D" id="3.90.1230.10">
    <property type="entry name" value="Nitric Oxide Synthase, Chain A, domain 3"/>
    <property type="match status" value="1"/>
</dbReference>
<dbReference type="InterPro" id="IPR044940">
    <property type="entry name" value="NOS_dom_2"/>
</dbReference>
<dbReference type="PANTHER" id="PTHR43410:SF1">
    <property type="entry name" value="NITRIC OXIDE SYNTHASE"/>
    <property type="match status" value="1"/>
</dbReference>
<protein>
    <submittedName>
        <fullName evidence="6">Nitric oxide synthase oxygenase</fullName>
        <ecNumber evidence="6">1.14.13.165</ecNumber>
    </submittedName>
</protein>
<keyword evidence="3 6" id="KW-0560">Oxidoreductase</keyword>
<dbReference type="RefSeq" id="WP_052242491.1">
    <property type="nucleotide sequence ID" value="NZ_JRVC01000013.1"/>
</dbReference>
<gene>
    <name evidence="6" type="primary">nos</name>
    <name evidence="6" type="ORF">NJ75_02705</name>
</gene>
<dbReference type="GO" id="GO:0046872">
    <property type="term" value="F:metal ion binding"/>
    <property type="evidence" value="ECO:0007669"/>
    <property type="project" value="UniProtKB-KW"/>
</dbReference>
<comment type="caution">
    <text evidence="6">The sequence shown here is derived from an EMBL/GenBank/DDBJ whole genome shotgun (WGS) entry which is preliminary data.</text>
</comment>
<dbReference type="GO" id="GO:0006809">
    <property type="term" value="P:nitric oxide biosynthetic process"/>
    <property type="evidence" value="ECO:0007669"/>
    <property type="project" value="InterPro"/>
</dbReference>
<dbReference type="InterPro" id="IPR004030">
    <property type="entry name" value="NOS_N"/>
</dbReference>
<feature type="domain" description="Nitric oxide synthase (NOS)" evidence="5">
    <location>
        <begin position="85"/>
        <end position="92"/>
    </location>
</feature>
<dbReference type="InterPro" id="IPR044944">
    <property type="entry name" value="NOS_dom_3"/>
</dbReference>
<dbReference type="Gene3D" id="3.90.340.10">
    <property type="entry name" value="Nitric Oxide Synthase, Chain A, domain 1"/>
    <property type="match status" value="1"/>
</dbReference>
<proteinExistence type="predicted"/>
<dbReference type="Pfam" id="PF02898">
    <property type="entry name" value="NO_synthase"/>
    <property type="match status" value="1"/>
</dbReference>
<evidence type="ECO:0000259" key="5">
    <source>
        <dbReference type="PROSITE" id="PS60001"/>
    </source>
</evidence>
<organism evidence="6 7">
    <name type="scientific">Novosphingobium subterraneum</name>
    <dbReference type="NCBI Taxonomy" id="48936"/>
    <lineage>
        <taxon>Bacteria</taxon>
        <taxon>Pseudomonadati</taxon>
        <taxon>Pseudomonadota</taxon>
        <taxon>Alphaproteobacteria</taxon>
        <taxon>Sphingomonadales</taxon>
        <taxon>Sphingomonadaceae</taxon>
        <taxon>Novosphingobium</taxon>
    </lineage>
</organism>
<name>A0A0B8ZPS2_9SPHN</name>
<accession>A0A0B8ZPS2</accession>
<dbReference type="Proteomes" id="UP000031338">
    <property type="component" value="Unassembled WGS sequence"/>
</dbReference>
<dbReference type="EC" id="1.14.13.165" evidence="6"/>
<sequence length="426" mass="48826">MTNEADRFVQSDPVRRRLRRLTRSERIEEAVAFIRQFASETGQSSADADLRIRDIRRSIRQKGTYWHSPDELVFGARVAWRNHARCVGRLTWKSLQVNDCRTITDCDEVVDRTLMTLRQSLSGGELRSAITIFAPATVASMPPTFESAQIFRYAGYMLNDGAVIGDRANIELTQIAQRLGWIAPAQPTNFDLLPLIMRTADGVRHAYNIPSDLRHEVPIHHNSFPGLSDLGLRWYGVPVVTNMVLTIGGIDYPCAPFSGHYVATEIASRNFIDPTRYDLLDTIARAFGFSPDKQERSLWKDHTLTELNQAVLDSFRQARITIADHHSVSDQYVTFAQLEHRAGRTPSGEWPWIVPPQAAAACPTFHLPMANIQAVPNFYVSRHIDGASLAIDRTSLRDGKWRTRYERLKRRWRNWRKRRDYIWQRA</sequence>
<keyword evidence="1" id="KW-0349">Heme</keyword>
<keyword evidence="2" id="KW-0479">Metal-binding</keyword>
<evidence type="ECO:0000256" key="1">
    <source>
        <dbReference type="ARBA" id="ARBA00022617"/>
    </source>
</evidence>
<dbReference type="InterPro" id="IPR044943">
    <property type="entry name" value="NOS_dom_1"/>
</dbReference>
<dbReference type="PANTHER" id="PTHR43410">
    <property type="entry name" value="NITRIC OXIDE SYNTHASE OXYGENASE"/>
    <property type="match status" value="1"/>
</dbReference>
<evidence type="ECO:0000313" key="6">
    <source>
        <dbReference type="EMBL" id="KHS45116.1"/>
    </source>
</evidence>
<evidence type="ECO:0000256" key="3">
    <source>
        <dbReference type="ARBA" id="ARBA00023002"/>
    </source>
</evidence>
<dbReference type="InterPro" id="IPR036119">
    <property type="entry name" value="NOS_N_sf"/>
</dbReference>
<dbReference type="AlphaFoldDB" id="A0A0B8ZPS2"/>
<dbReference type="STRING" id="48936.NJ75_02705"/>
<dbReference type="SUPFAM" id="SSF56512">
    <property type="entry name" value="Nitric oxide (NO) synthase oxygenase domain"/>
    <property type="match status" value="1"/>
</dbReference>